<gene>
    <name evidence="1" type="ORF">RM780_03705</name>
</gene>
<evidence type="ECO:0000313" key="1">
    <source>
        <dbReference type="EMBL" id="MDT0306068.1"/>
    </source>
</evidence>
<keyword evidence="1" id="KW-0418">Kinase</keyword>
<organism evidence="1 2">
    <name type="scientific">Streptomyces boetiae</name>
    <dbReference type="NCBI Taxonomy" id="3075541"/>
    <lineage>
        <taxon>Bacteria</taxon>
        <taxon>Bacillati</taxon>
        <taxon>Actinomycetota</taxon>
        <taxon>Actinomycetes</taxon>
        <taxon>Kitasatosporales</taxon>
        <taxon>Streptomycetaceae</taxon>
        <taxon>Streptomyces</taxon>
    </lineage>
</organism>
<name>A0ABU2L4A0_9ACTN</name>
<dbReference type="GO" id="GO:0016301">
    <property type="term" value="F:kinase activity"/>
    <property type="evidence" value="ECO:0007669"/>
    <property type="project" value="UniProtKB-KW"/>
</dbReference>
<keyword evidence="2" id="KW-1185">Reference proteome</keyword>
<reference evidence="2" key="1">
    <citation type="submission" date="2023-07" db="EMBL/GenBank/DDBJ databases">
        <title>30 novel species of actinomycetes from the DSMZ collection.</title>
        <authorList>
            <person name="Nouioui I."/>
        </authorList>
    </citation>
    <scope>NUCLEOTIDE SEQUENCE [LARGE SCALE GENOMIC DNA]</scope>
    <source>
        <strain evidence="2">DSM 44917</strain>
    </source>
</reference>
<dbReference type="EMBL" id="JAVREN010000004">
    <property type="protein sequence ID" value="MDT0306068.1"/>
    <property type="molecule type" value="Genomic_DNA"/>
</dbReference>
<sequence>MTGGRSERNVTFADLAAVVECEKGPFFVKAMRNRPGGRRDSIVREEVINPFVRAVSPALLWAAYDDHWIALGFEIVDGRRANLRPGSPDLPAVVGLLNASAELECPDAARDWPETRWDRFAATAGEAELFRGDSLLHADINHTNLLIGDRAWAVDWGWPTRGAGFIDPATLVVQLVSGGHTPEAAESWAARCTAWSEAAPKAIDAFAAAEVRMWREMAERRPGRPARRALADAAEAWAEHRGVAGL</sequence>
<evidence type="ECO:0000313" key="2">
    <source>
        <dbReference type="Proteomes" id="UP001183388"/>
    </source>
</evidence>
<comment type="caution">
    <text evidence="1">The sequence shown here is derived from an EMBL/GenBank/DDBJ whole genome shotgun (WGS) entry which is preliminary data.</text>
</comment>
<accession>A0ABU2L4A0</accession>
<dbReference type="SUPFAM" id="SSF56112">
    <property type="entry name" value="Protein kinase-like (PK-like)"/>
    <property type="match status" value="1"/>
</dbReference>
<keyword evidence="1" id="KW-0808">Transferase</keyword>
<protein>
    <submittedName>
        <fullName evidence="1">Protein kinase</fullName>
    </submittedName>
</protein>
<proteinExistence type="predicted"/>
<dbReference type="InterPro" id="IPR011009">
    <property type="entry name" value="Kinase-like_dom_sf"/>
</dbReference>
<dbReference type="Proteomes" id="UP001183388">
    <property type="component" value="Unassembled WGS sequence"/>
</dbReference>
<dbReference type="RefSeq" id="WP_311628992.1">
    <property type="nucleotide sequence ID" value="NZ_JAVREN010000004.1"/>
</dbReference>